<evidence type="ECO:0000313" key="5">
    <source>
        <dbReference type="Proteomes" id="UP000653454"/>
    </source>
</evidence>
<dbReference type="GO" id="GO:0005509">
    <property type="term" value="F:calcium ion binding"/>
    <property type="evidence" value="ECO:0007669"/>
    <property type="project" value="InterPro"/>
</dbReference>
<accession>A0A8S4E809</accession>
<keyword evidence="5" id="KW-1185">Reference proteome</keyword>
<name>A0A8S4E809_PLUXY</name>
<dbReference type="PROSITE" id="PS50222">
    <property type="entry name" value="EF_HAND_2"/>
    <property type="match status" value="1"/>
</dbReference>
<dbReference type="SUPFAM" id="SSF47473">
    <property type="entry name" value="EF-hand"/>
    <property type="match status" value="1"/>
</dbReference>
<protein>
    <submittedName>
        <fullName evidence="4">(diamondback moth) hypothetical protein</fullName>
    </submittedName>
</protein>
<dbReference type="Gene3D" id="1.10.238.10">
    <property type="entry name" value="EF-hand"/>
    <property type="match status" value="1"/>
</dbReference>
<feature type="domain" description="EF-hand" evidence="3">
    <location>
        <begin position="105"/>
        <end position="140"/>
    </location>
</feature>
<dbReference type="AlphaFoldDB" id="A0A8S4E809"/>
<organism evidence="4 5">
    <name type="scientific">Plutella xylostella</name>
    <name type="common">Diamondback moth</name>
    <name type="synonym">Plutella maculipennis</name>
    <dbReference type="NCBI Taxonomy" id="51655"/>
    <lineage>
        <taxon>Eukaryota</taxon>
        <taxon>Metazoa</taxon>
        <taxon>Ecdysozoa</taxon>
        <taxon>Arthropoda</taxon>
        <taxon>Hexapoda</taxon>
        <taxon>Insecta</taxon>
        <taxon>Pterygota</taxon>
        <taxon>Neoptera</taxon>
        <taxon>Endopterygota</taxon>
        <taxon>Lepidoptera</taxon>
        <taxon>Glossata</taxon>
        <taxon>Ditrysia</taxon>
        <taxon>Yponomeutoidea</taxon>
        <taxon>Plutellidae</taxon>
        <taxon>Plutella</taxon>
    </lineage>
</organism>
<dbReference type="InterPro" id="IPR002048">
    <property type="entry name" value="EF_hand_dom"/>
</dbReference>
<feature type="compositionally biased region" description="Basic residues" evidence="2">
    <location>
        <begin position="219"/>
        <end position="244"/>
    </location>
</feature>
<reference evidence="4" key="1">
    <citation type="submission" date="2020-11" db="EMBL/GenBank/DDBJ databases">
        <authorList>
            <person name="Whiteford S."/>
        </authorList>
    </citation>
    <scope>NUCLEOTIDE SEQUENCE</scope>
</reference>
<evidence type="ECO:0000256" key="1">
    <source>
        <dbReference type="ARBA" id="ARBA00022737"/>
    </source>
</evidence>
<gene>
    <name evidence="4" type="ORF">PLXY2_LOCUS4668</name>
</gene>
<dbReference type="InterPro" id="IPR011992">
    <property type="entry name" value="EF-hand-dom_pair"/>
</dbReference>
<proteinExistence type="predicted"/>
<keyword evidence="1" id="KW-0677">Repeat</keyword>
<evidence type="ECO:0000256" key="2">
    <source>
        <dbReference type="SAM" id="MobiDB-lite"/>
    </source>
</evidence>
<sequence length="244" mass="28491">MTYDILNPLNTITRFTQEQINDINEWFSSEAKPLLSVDDSDPINVVTVEKFEQFLGLKKYHRRNFYYPTYAEIMKEVERLKMGTTRVLTEKQVFFLLNKWLIHPEIKKELLLAFRAFDTEKRNFLDTNELIEIVTKDGDLFDEAEKIEMLRDANIHGDGNIYYEDFIESMFIQFPQLNQLKTEYLYLDPEEDPSVPPLPPSSLDPELEPEEEVSSPQTKKSKGSSKKPKGPKSKKGKKGKSKKL</sequence>
<evidence type="ECO:0000259" key="3">
    <source>
        <dbReference type="PROSITE" id="PS50222"/>
    </source>
</evidence>
<comment type="caution">
    <text evidence="4">The sequence shown here is derived from an EMBL/GenBank/DDBJ whole genome shotgun (WGS) entry which is preliminary data.</text>
</comment>
<dbReference type="Proteomes" id="UP000653454">
    <property type="component" value="Unassembled WGS sequence"/>
</dbReference>
<evidence type="ECO:0000313" key="4">
    <source>
        <dbReference type="EMBL" id="CAG9111780.1"/>
    </source>
</evidence>
<dbReference type="EMBL" id="CAJHNJ030000013">
    <property type="protein sequence ID" value="CAG9111780.1"/>
    <property type="molecule type" value="Genomic_DNA"/>
</dbReference>
<dbReference type="FunFam" id="1.10.238.10:FF:000003">
    <property type="entry name" value="Calmodulin A"/>
    <property type="match status" value="1"/>
</dbReference>
<feature type="region of interest" description="Disordered" evidence="2">
    <location>
        <begin position="189"/>
        <end position="244"/>
    </location>
</feature>